<dbReference type="Pfam" id="PF15670">
    <property type="entry name" value="Spem1"/>
    <property type="match status" value="1"/>
</dbReference>
<reference evidence="8" key="1">
    <citation type="submission" date="2025-08" db="UniProtKB">
        <authorList>
            <consortium name="Ensembl"/>
        </authorList>
    </citation>
    <scope>IDENTIFICATION</scope>
</reference>
<keyword evidence="2 6" id="KW-0812">Transmembrane</keyword>
<evidence type="ECO:0000256" key="5">
    <source>
        <dbReference type="SAM" id="MobiDB-lite"/>
    </source>
</evidence>
<name>A0A2K6FTM4_PROCO</name>
<dbReference type="PANTHER" id="PTHR34834">
    <property type="entry name" value="SPERMATID MATURATION PROTEIN 1"/>
    <property type="match status" value="1"/>
</dbReference>
<dbReference type="AlphaFoldDB" id="A0A2K6FTM4"/>
<evidence type="ECO:0000259" key="7">
    <source>
        <dbReference type="Pfam" id="PF15670"/>
    </source>
</evidence>
<evidence type="ECO:0000256" key="1">
    <source>
        <dbReference type="ARBA" id="ARBA00004167"/>
    </source>
</evidence>
<evidence type="ECO:0000313" key="8">
    <source>
        <dbReference type="Ensembl" id="ENSPCOP00000017330.1"/>
    </source>
</evidence>
<evidence type="ECO:0000256" key="3">
    <source>
        <dbReference type="ARBA" id="ARBA00022989"/>
    </source>
</evidence>
<evidence type="ECO:0000313" key="9">
    <source>
        <dbReference type="Proteomes" id="UP000233160"/>
    </source>
</evidence>
<accession>A0A2K6FTM4</accession>
<evidence type="ECO:0000256" key="6">
    <source>
        <dbReference type="SAM" id="Phobius"/>
    </source>
</evidence>
<feature type="domain" description="Spermatid maturation protein 1 N-terminal" evidence="7">
    <location>
        <begin position="1"/>
        <end position="68"/>
    </location>
</feature>
<feature type="transmembrane region" description="Helical" evidence="6">
    <location>
        <begin position="26"/>
        <end position="48"/>
    </location>
</feature>
<reference evidence="8" key="2">
    <citation type="submission" date="2025-09" db="UniProtKB">
        <authorList>
            <consortium name="Ensembl"/>
        </authorList>
    </citation>
    <scope>IDENTIFICATION</scope>
</reference>
<organism evidence="8 9">
    <name type="scientific">Propithecus coquereli</name>
    <name type="common">Coquerel's sifaka</name>
    <name type="synonym">Propithecus verreauxi coquereli</name>
    <dbReference type="NCBI Taxonomy" id="379532"/>
    <lineage>
        <taxon>Eukaryota</taxon>
        <taxon>Metazoa</taxon>
        <taxon>Chordata</taxon>
        <taxon>Craniata</taxon>
        <taxon>Vertebrata</taxon>
        <taxon>Euteleostomi</taxon>
        <taxon>Mammalia</taxon>
        <taxon>Eutheria</taxon>
        <taxon>Euarchontoglires</taxon>
        <taxon>Primates</taxon>
        <taxon>Strepsirrhini</taxon>
        <taxon>Lemuriformes</taxon>
        <taxon>Indriidae</taxon>
        <taxon>Propithecus</taxon>
    </lineage>
</organism>
<dbReference type="GO" id="GO:0016020">
    <property type="term" value="C:membrane"/>
    <property type="evidence" value="ECO:0007669"/>
    <property type="project" value="UniProtKB-SubCell"/>
</dbReference>
<keyword evidence="9" id="KW-1185">Reference proteome</keyword>
<protein>
    <submittedName>
        <fullName evidence="8">SPEM family member 2</fullName>
    </submittedName>
</protein>
<evidence type="ECO:0000256" key="2">
    <source>
        <dbReference type="ARBA" id="ARBA00022692"/>
    </source>
</evidence>
<feature type="region of interest" description="Disordered" evidence="5">
    <location>
        <begin position="101"/>
        <end position="127"/>
    </location>
</feature>
<dbReference type="InterPro" id="IPR031368">
    <property type="entry name" value="SPEM1_N"/>
</dbReference>
<dbReference type="GeneTree" id="ENSGT00510000049558"/>
<dbReference type="Proteomes" id="UP000233160">
    <property type="component" value="Unassembled WGS sequence"/>
</dbReference>
<sequence length="127" mass="13930">MENQLWHNTAGCCNQYQESPQDAEDILFLLLGLIILVNIGINVATVMWHGLQNILDKMIDCTNQKSKYGSWRGKGPPPRPHSLRNPVPTWGLGWALSTNGPALQHEAMGPPGWNPGQPAPTLSLPVT</sequence>
<keyword evidence="4 6" id="KW-0472">Membrane</keyword>
<dbReference type="PANTHER" id="PTHR34834:SF2">
    <property type="entry name" value="SPEM FAMILY MEMBER 2"/>
    <property type="match status" value="1"/>
</dbReference>
<keyword evidence="3 6" id="KW-1133">Transmembrane helix</keyword>
<evidence type="ECO:0000256" key="4">
    <source>
        <dbReference type="ARBA" id="ARBA00023136"/>
    </source>
</evidence>
<proteinExistence type="predicted"/>
<gene>
    <name evidence="8" type="primary">SPEM2</name>
</gene>
<comment type="subcellular location">
    <subcellularLocation>
        <location evidence="1">Membrane</location>
        <topology evidence="1">Single-pass membrane protein</topology>
    </subcellularLocation>
</comment>
<dbReference type="Ensembl" id="ENSPCOT00000027966.1">
    <property type="protein sequence ID" value="ENSPCOP00000017330.1"/>
    <property type="gene ID" value="ENSPCOG00000020475.1"/>
</dbReference>